<feature type="region of interest" description="Disordered" evidence="1">
    <location>
        <begin position="89"/>
        <end position="117"/>
    </location>
</feature>
<keyword evidence="2" id="KW-0812">Transmembrane</keyword>
<keyword evidence="2" id="KW-0472">Membrane</keyword>
<gene>
    <name evidence="3" type="ORF">CcCBS67573_g09390</name>
</gene>
<organism evidence="3 4">
    <name type="scientific">Chytriomyces confervae</name>
    <dbReference type="NCBI Taxonomy" id="246404"/>
    <lineage>
        <taxon>Eukaryota</taxon>
        <taxon>Fungi</taxon>
        <taxon>Fungi incertae sedis</taxon>
        <taxon>Chytridiomycota</taxon>
        <taxon>Chytridiomycota incertae sedis</taxon>
        <taxon>Chytridiomycetes</taxon>
        <taxon>Chytridiales</taxon>
        <taxon>Chytriomycetaceae</taxon>
        <taxon>Chytriomyces</taxon>
    </lineage>
</organism>
<keyword evidence="2" id="KW-1133">Transmembrane helix</keyword>
<sequence>MSDLPVPVPRRLTNSKNAKRPISFAASPLRAANTSANEIAGDDFSKRRLSQGTVTGSASNFSLQHSPKQNVSSNNFKSNGEIALQLGDPKPARSLKSGGSHTIAVGPNLSEVGEERRASKSTISFASLVGSVMAKKRSVKKSQSNQIVRISEAVNMMGTINSNSALELSNDGQKPVTMHKPVLRVTNPNLMEDDASCAASFMSGRSTKHHRAQKDKAAENSWEFHKHKINPQSYKVSISGSIKHLLHLRPNPEVESDENPTEEDDIVDLEVRRSLDSLASNEMDGYSLFSGGRASVLVSEKSSKNLNSILTRSETVKTNKSDMARFDNVSERDLERKLTDKKAVKAIVKAIDTIKANNTKKGLGWGELMLINGVVQAVISGCLECYIFWAVWKFLYAYFGLFILAEIFMTLGLIDAAWNKNTMQVVACMLFNIGILSYSFIQMNHINDRIKLCSTTFLDVYSDGGYPYIASNSTLIQQSGNAKFNLLGLCPWQLDAGITDRLVQNIYLLDNSYVIEILIVGVSGLGNLFGLFLGLKTYQEYGWSLYQIQGASIKRKWIITRYHLFILLLKANIFFTLGFATQMIAAFYYSDKGVSDRKRMLSTPWTLGATNQTIVIADYSGQISGPKNFLLPSAIAGAIVATCSYILGWSAIRRCSKNLMYAFLAIMFLDFIAAFYGLVAVYSDPKYEITRTPLALFCMVQMLINLVTWVVGFMNMRDFGRGLRELLQASAKKETGIKKERELQLD</sequence>
<dbReference type="EMBL" id="QEAP01000818">
    <property type="protein sequence ID" value="TPX56066.1"/>
    <property type="molecule type" value="Genomic_DNA"/>
</dbReference>
<feature type="transmembrane region" description="Helical" evidence="2">
    <location>
        <begin position="395"/>
        <end position="414"/>
    </location>
</feature>
<evidence type="ECO:0000313" key="3">
    <source>
        <dbReference type="EMBL" id="TPX56066.1"/>
    </source>
</evidence>
<feature type="transmembrane region" description="Helical" evidence="2">
    <location>
        <begin position="564"/>
        <end position="589"/>
    </location>
</feature>
<comment type="caution">
    <text evidence="3">The sequence shown here is derived from an EMBL/GenBank/DDBJ whole genome shotgun (WGS) entry which is preliminary data.</text>
</comment>
<dbReference type="PANTHER" id="PTHR34391">
    <property type="entry name" value="UPF0658 GOLGI APPARATUS MEMBRANE PROTEIN C1952.10C-RELATED"/>
    <property type="match status" value="1"/>
</dbReference>
<dbReference type="GO" id="GO:0005794">
    <property type="term" value="C:Golgi apparatus"/>
    <property type="evidence" value="ECO:0007669"/>
    <property type="project" value="TreeGrafter"/>
</dbReference>
<feature type="transmembrane region" description="Helical" evidence="2">
    <location>
        <begin position="659"/>
        <end position="682"/>
    </location>
</feature>
<feature type="region of interest" description="Disordered" evidence="1">
    <location>
        <begin position="1"/>
        <end position="21"/>
    </location>
</feature>
<accession>A0A507DX17</accession>
<feature type="transmembrane region" description="Helical" evidence="2">
    <location>
        <begin position="513"/>
        <end position="535"/>
    </location>
</feature>
<protein>
    <submittedName>
        <fullName evidence="3">Uncharacterized protein</fullName>
    </submittedName>
</protein>
<dbReference type="AlphaFoldDB" id="A0A507DX17"/>
<dbReference type="OrthoDB" id="2448307at2759"/>
<keyword evidence="4" id="KW-1185">Reference proteome</keyword>
<evidence type="ECO:0000256" key="1">
    <source>
        <dbReference type="SAM" id="MobiDB-lite"/>
    </source>
</evidence>
<name>A0A507DX17_9FUNG</name>
<feature type="transmembrane region" description="Helical" evidence="2">
    <location>
        <begin position="629"/>
        <end position="647"/>
    </location>
</feature>
<evidence type="ECO:0000313" key="4">
    <source>
        <dbReference type="Proteomes" id="UP000320333"/>
    </source>
</evidence>
<evidence type="ECO:0000256" key="2">
    <source>
        <dbReference type="SAM" id="Phobius"/>
    </source>
</evidence>
<dbReference type="InterPro" id="IPR040410">
    <property type="entry name" value="UPF0658_Golgi"/>
</dbReference>
<reference evidence="3 4" key="1">
    <citation type="journal article" date="2019" name="Sci. Rep.">
        <title>Comparative genomics of chytrid fungi reveal insights into the obligate biotrophic and pathogenic lifestyle of Synchytrium endobioticum.</title>
        <authorList>
            <person name="van de Vossenberg B.T.L.H."/>
            <person name="Warris S."/>
            <person name="Nguyen H.D.T."/>
            <person name="van Gent-Pelzer M.P.E."/>
            <person name="Joly D.L."/>
            <person name="van de Geest H.C."/>
            <person name="Bonants P.J.M."/>
            <person name="Smith D.S."/>
            <person name="Levesque C.A."/>
            <person name="van der Lee T.A.J."/>
        </authorList>
    </citation>
    <scope>NUCLEOTIDE SEQUENCE [LARGE SCALE GENOMIC DNA]</scope>
    <source>
        <strain evidence="3 4">CBS 675.73</strain>
    </source>
</reference>
<proteinExistence type="predicted"/>
<dbReference type="Proteomes" id="UP000320333">
    <property type="component" value="Unassembled WGS sequence"/>
</dbReference>
<feature type="transmembrane region" description="Helical" evidence="2">
    <location>
        <begin position="421"/>
        <end position="441"/>
    </location>
</feature>
<dbReference type="PANTHER" id="PTHR34391:SF1">
    <property type="entry name" value="UPF0658 GOLGI APPARATUS MEMBRANE PROTEIN C1952.10C-RELATED"/>
    <property type="match status" value="1"/>
</dbReference>
<feature type="transmembrane region" description="Helical" evidence="2">
    <location>
        <begin position="694"/>
        <end position="714"/>
    </location>
</feature>